<dbReference type="PROSITE" id="PS51186">
    <property type="entry name" value="GNAT"/>
    <property type="match status" value="1"/>
</dbReference>
<dbReference type="AlphaFoldDB" id="A0A7G9R4Q7"/>
<dbReference type="Proteomes" id="UP000515976">
    <property type="component" value="Chromosome"/>
</dbReference>
<sequence>MEGVVVRAAEPRDAFSVGALHIQHERELASTIPAGFLDAFADAWLRDRARRTWLAEEASGRPVGVVHGTRVQKLPSAHRGAEAWFHVSLLFVARDARGRGTGEQLMRALLRWARGEGVTRIQLHAVPQARSLYERLGFGPASDRFMEYRLDPDP</sequence>
<feature type="domain" description="N-acetyltransferase" evidence="3">
    <location>
        <begin position="4"/>
        <end position="154"/>
    </location>
</feature>
<evidence type="ECO:0000256" key="2">
    <source>
        <dbReference type="ARBA" id="ARBA00023315"/>
    </source>
</evidence>
<dbReference type="InterPro" id="IPR016181">
    <property type="entry name" value="Acyl_CoA_acyltransferase"/>
</dbReference>
<evidence type="ECO:0000259" key="3">
    <source>
        <dbReference type="PROSITE" id="PS51186"/>
    </source>
</evidence>
<evidence type="ECO:0000256" key="1">
    <source>
        <dbReference type="ARBA" id="ARBA00022679"/>
    </source>
</evidence>
<dbReference type="Gene3D" id="3.40.630.30">
    <property type="match status" value="1"/>
</dbReference>
<evidence type="ECO:0000313" key="4">
    <source>
        <dbReference type="EMBL" id="QNN50582.1"/>
    </source>
</evidence>
<gene>
    <name evidence="4" type="ORF">H9L10_06355</name>
</gene>
<dbReference type="Pfam" id="PF00583">
    <property type="entry name" value="Acetyltransf_1"/>
    <property type="match status" value="1"/>
</dbReference>
<dbReference type="CDD" id="cd04301">
    <property type="entry name" value="NAT_SF"/>
    <property type="match status" value="1"/>
</dbReference>
<dbReference type="InterPro" id="IPR000182">
    <property type="entry name" value="GNAT_dom"/>
</dbReference>
<dbReference type="SUPFAM" id="SSF55729">
    <property type="entry name" value="Acyl-CoA N-acyltransferases (Nat)"/>
    <property type="match status" value="1"/>
</dbReference>
<accession>A0A7G9R4Q7</accession>
<reference evidence="4 5" key="1">
    <citation type="submission" date="2020-08" db="EMBL/GenBank/DDBJ databases">
        <title>Genome sequence of Phycicoccus endophyticus JCM 31784T.</title>
        <authorList>
            <person name="Hyun D.-W."/>
            <person name="Bae J.-W."/>
        </authorList>
    </citation>
    <scope>NUCLEOTIDE SEQUENCE [LARGE SCALE GENOMIC DNA]</scope>
    <source>
        <strain evidence="4 5">JCM 31784</strain>
    </source>
</reference>
<protein>
    <submittedName>
        <fullName evidence="4">GNAT family N-acetyltransferase</fullName>
    </submittedName>
</protein>
<keyword evidence="5" id="KW-1185">Reference proteome</keyword>
<evidence type="ECO:0000313" key="5">
    <source>
        <dbReference type="Proteomes" id="UP000515976"/>
    </source>
</evidence>
<name>A0A7G9R4Q7_9MICO</name>
<organism evidence="4 5">
    <name type="scientific">Phycicoccus endophyticus</name>
    <dbReference type="NCBI Taxonomy" id="1690220"/>
    <lineage>
        <taxon>Bacteria</taxon>
        <taxon>Bacillati</taxon>
        <taxon>Actinomycetota</taxon>
        <taxon>Actinomycetes</taxon>
        <taxon>Micrococcales</taxon>
        <taxon>Intrasporangiaceae</taxon>
        <taxon>Phycicoccus</taxon>
    </lineage>
</organism>
<dbReference type="RefSeq" id="WP_166098564.1">
    <property type="nucleotide sequence ID" value="NZ_BMMY01000001.1"/>
</dbReference>
<dbReference type="KEGG" id="pei:H9L10_06355"/>
<dbReference type="PANTHER" id="PTHR43877">
    <property type="entry name" value="AMINOALKYLPHOSPHONATE N-ACETYLTRANSFERASE-RELATED-RELATED"/>
    <property type="match status" value="1"/>
</dbReference>
<dbReference type="GO" id="GO:0016747">
    <property type="term" value="F:acyltransferase activity, transferring groups other than amino-acyl groups"/>
    <property type="evidence" value="ECO:0007669"/>
    <property type="project" value="InterPro"/>
</dbReference>
<keyword evidence="2" id="KW-0012">Acyltransferase</keyword>
<dbReference type="InterPro" id="IPR050832">
    <property type="entry name" value="Bact_Acetyltransf"/>
</dbReference>
<dbReference type="EMBL" id="CP060712">
    <property type="protein sequence ID" value="QNN50582.1"/>
    <property type="molecule type" value="Genomic_DNA"/>
</dbReference>
<keyword evidence="1 4" id="KW-0808">Transferase</keyword>
<proteinExistence type="predicted"/>
<dbReference type="PANTHER" id="PTHR43877:SF2">
    <property type="entry name" value="AMINOALKYLPHOSPHONATE N-ACETYLTRANSFERASE-RELATED"/>
    <property type="match status" value="1"/>
</dbReference>